<keyword evidence="2" id="KW-0689">Ribosomal protein</keyword>
<keyword evidence="3" id="KW-0687">Ribonucleoprotein</keyword>
<dbReference type="InterPro" id="IPR027486">
    <property type="entry name" value="Ribosomal_uS10_dom"/>
</dbReference>
<dbReference type="OMA" id="MAYPMKP"/>
<dbReference type="GO" id="GO:0005840">
    <property type="term" value="C:ribosome"/>
    <property type="evidence" value="ECO:0007669"/>
    <property type="project" value="UniProtKB-KW"/>
</dbReference>
<keyword evidence="6" id="KW-1185">Reference proteome</keyword>
<dbReference type="InterPro" id="IPR036838">
    <property type="entry name" value="Ribosomal_uS10_dom_sf"/>
</dbReference>
<dbReference type="SUPFAM" id="SSF54999">
    <property type="entry name" value="Ribosomal protein S10"/>
    <property type="match status" value="1"/>
</dbReference>
<comment type="similarity">
    <text evidence="1">Belongs to the universal ribosomal protein uS10 family.</text>
</comment>
<dbReference type="HOGENOM" id="CLU_122625_2_0_1"/>
<dbReference type="GO" id="GO:1990904">
    <property type="term" value="C:ribonucleoprotein complex"/>
    <property type="evidence" value="ECO:0007669"/>
    <property type="project" value="UniProtKB-KW"/>
</dbReference>
<reference evidence="6" key="1">
    <citation type="submission" date="2011-05" db="EMBL/GenBank/DDBJ databases">
        <title>The genome sequence of Vittaforma corneae strain ATCC 50505.</title>
        <authorList>
            <consortium name="The Broad Institute Genome Sequencing Platform"/>
            <person name="Cuomo C."/>
            <person name="Didier E."/>
            <person name="Bowers L."/>
            <person name="Young S.K."/>
            <person name="Zeng Q."/>
            <person name="Gargeya S."/>
            <person name="Fitzgerald M."/>
            <person name="Haas B."/>
            <person name="Abouelleil A."/>
            <person name="Alvarado L."/>
            <person name="Arachchi H.M."/>
            <person name="Berlin A."/>
            <person name="Chapman S.B."/>
            <person name="Gearin G."/>
            <person name="Goldberg J."/>
            <person name="Griggs A."/>
            <person name="Gujja S."/>
            <person name="Hansen M."/>
            <person name="Heiman D."/>
            <person name="Howarth C."/>
            <person name="Larimer J."/>
            <person name="Lui A."/>
            <person name="MacDonald P.J.P."/>
            <person name="McCowen C."/>
            <person name="Montmayeur A."/>
            <person name="Murphy C."/>
            <person name="Neiman D."/>
            <person name="Pearson M."/>
            <person name="Priest M."/>
            <person name="Roberts A."/>
            <person name="Saif S."/>
            <person name="Shea T."/>
            <person name="Sisk P."/>
            <person name="Stolte C."/>
            <person name="Sykes S."/>
            <person name="Wortman J."/>
            <person name="Nusbaum C."/>
            <person name="Birren B."/>
        </authorList>
    </citation>
    <scope>NUCLEOTIDE SEQUENCE [LARGE SCALE GENOMIC DNA]</scope>
    <source>
        <strain evidence="6">ATCC 50505</strain>
    </source>
</reference>
<protein>
    <recommendedName>
        <fullName evidence="4">Small ribosomal subunit protein uS10 domain-containing protein</fullName>
    </recommendedName>
</protein>
<dbReference type="GeneID" id="19880937"/>
<evidence type="ECO:0000259" key="4">
    <source>
        <dbReference type="SMART" id="SM01403"/>
    </source>
</evidence>
<evidence type="ECO:0000256" key="2">
    <source>
        <dbReference type="ARBA" id="ARBA00022980"/>
    </source>
</evidence>
<dbReference type="HAMAP" id="MF_00508">
    <property type="entry name" value="Ribosomal_uS10"/>
    <property type="match status" value="1"/>
</dbReference>
<dbReference type="InParanoid" id="L2GQJ8"/>
<dbReference type="Pfam" id="PF00338">
    <property type="entry name" value="Ribosomal_S10"/>
    <property type="match status" value="1"/>
</dbReference>
<feature type="domain" description="Small ribosomal subunit protein uS10" evidence="4">
    <location>
        <begin position="23"/>
        <end position="117"/>
    </location>
</feature>
<dbReference type="EMBL" id="JH370130">
    <property type="protein sequence ID" value="ELA42904.1"/>
    <property type="molecule type" value="Genomic_DNA"/>
</dbReference>
<dbReference type="STRING" id="993615.L2GQJ8"/>
<dbReference type="GO" id="GO:0006412">
    <property type="term" value="P:translation"/>
    <property type="evidence" value="ECO:0007669"/>
    <property type="project" value="InterPro"/>
</dbReference>
<evidence type="ECO:0000313" key="5">
    <source>
        <dbReference type="EMBL" id="ELA42904.1"/>
    </source>
</evidence>
<name>L2GQJ8_VITCO</name>
<dbReference type="GO" id="GO:0003735">
    <property type="term" value="F:structural constituent of ribosome"/>
    <property type="evidence" value="ECO:0007669"/>
    <property type="project" value="InterPro"/>
</dbReference>
<evidence type="ECO:0000256" key="3">
    <source>
        <dbReference type="ARBA" id="ARBA00023274"/>
    </source>
</evidence>
<dbReference type="FunCoup" id="L2GQJ8">
    <property type="interactions" value="129"/>
</dbReference>
<dbReference type="Proteomes" id="UP000011082">
    <property type="component" value="Unassembled WGS sequence"/>
</dbReference>
<evidence type="ECO:0000256" key="1">
    <source>
        <dbReference type="ARBA" id="ARBA00007102"/>
    </source>
</evidence>
<dbReference type="Gene3D" id="3.30.70.600">
    <property type="entry name" value="Ribosomal protein S10 domain"/>
    <property type="match status" value="1"/>
</dbReference>
<evidence type="ECO:0000313" key="6">
    <source>
        <dbReference type="Proteomes" id="UP000011082"/>
    </source>
</evidence>
<proteinExistence type="inferred from homology"/>
<sequence>MSTVVDKKEEIPTIDLGEVRNITITLSGTDRKIMNKFSKEFYDFIQKFDPSAKEPVILPTAEAVFTTRKSPCGNGTATFSKHTLRVFQRKFDLTAHDKNITRVAEFLKNSTIDAQLKVNF</sequence>
<dbReference type="InterPro" id="IPR001848">
    <property type="entry name" value="Ribosomal_uS10"/>
</dbReference>
<dbReference type="AlphaFoldDB" id="L2GQJ8"/>
<dbReference type="RefSeq" id="XP_007603672.1">
    <property type="nucleotide sequence ID" value="XM_007603610.1"/>
</dbReference>
<accession>L2GQJ8</accession>
<organism evidence="5 6">
    <name type="scientific">Vittaforma corneae (strain ATCC 50505)</name>
    <name type="common">Microsporidian parasite</name>
    <name type="synonym">Nosema corneum</name>
    <dbReference type="NCBI Taxonomy" id="993615"/>
    <lineage>
        <taxon>Eukaryota</taxon>
        <taxon>Fungi</taxon>
        <taxon>Fungi incertae sedis</taxon>
        <taxon>Microsporidia</taxon>
        <taxon>Nosematidae</taxon>
        <taxon>Vittaforma</taxon>
    </lineage>
</organism>
<dbReference type="SMART" id="SM01403">
    <property type="entry name" value="Ribosomal_S10"/>
    <property type="match status" value="1"/>
</dbReference>
<dbReference type="VEuPathDB" id="MicrosporidiaDB:VICG_00219"/>
<dbReference type="OrthoDB" id="10248551at2759"/>
<gene>
    <name evidence="5" type="ORF">VICG_00219</name>
</gene>